<dbReference type="EMBL" id="JAFBEC010000001">
    <property type="protein sequence ID" value="MBM7631278.1"/>
    <property type="molecule type" value="Genomic_DNA"/>
</dbReference>
<sequence length="152" mass="17331">MNISTKYFGDVTVDETKSITFPYGLPAFETEHTFFLLPMASDESTPFQILQSATTKDLAFVVCEIFQFFPDFEAELSPYEIESLRLNEAKDATLLGIITVQDPFQSSTINLAAPIVMNVKERFAKQVIVEERVARRRALLFQREEAYARTDT</sequence>
<keyword evidence="6" id="KW-1185">Reference proteome</keyword>
<dbReference type="SUPFAM" id="SSF141457">
    <property type="entry name" value="BH3618-like"/>
    <property type="match status" value="1"/>
</dbReference>
<accession>A0ABS2P787</accession>
<dbReference type="Proteomes" id="UP000741863">
    <property type="component" value="Unassembled WGS sequence"/>
</dbReference>
<comment type="caution">
    <text evidence="5">The sequence shown here is derived from an EMBL/GenBank/DDBJ whole genome shotgun (WGS) entry which is preliminary data.</text>
</comment>
<evidence type="ECO:0000256" key="1">
    <source>
        <dbReference type="ARBA" id="ARBA00022490"/>
    </source>
</evidence>
<evidence type="ECO:0000256" key="4">
    <source>
        <dbReference type="HAMAP-Rule" id="MF_01185"/>
    </source>
</evidence>
<dbReference type="PANTHER" id="PTHR39190:SF1">
    <property type="entry name" value="FLAGELLAR ASSEMBLY FACTOR FLIW"/>
    <property type="match status" value="1"/>
</dbReference>
<dbReference type="InterPro" id="IPR024046">
    <property type="entry name" value="Flagellar_assmbl_FliW_dom_sf"/>
</dbReference>
<name>A0ABS2P787_9BACL</name>
<dbReference type="Gene3D" id="2.30.290.10">
    <property type="entry name" value="BH3618-like"/>
    <property type="match status" value="1"/>
</dbReference>
<comment type="similarity">
    <text evidence="4">Belongs to the FliW family.</text>
</comment>
<proteinExistence type="inferred from homology"/>
<comment type="function">
    <text evidence="4">Acts as an anti-CsrA protein, binds CsrA and prevents it from repressing translation of its target genes, one of which is flagellin. Binds to flagellin and participates in the assembly of the flagellum.</text>
</comment>
<comment type="subcellular location">
    <subcellularLocation>
        <location evidence="4">Cytoplasm</location>
    </subcellularLocation>
</comment>
<dbReference type="InterPro" id="IPR003775">
    <property type="entry name" value="Flagellar_assembly_factor_FliW"/>
</dbReference>
<evidence type="ECO:0000256" key="3">
    <source>
        <dbReference type="ARBA" id="ARBA00022845"/>
    </source>
</evidence>
<dbReference type="Pfam" id="PF02623">
    <property type="entry name" value="FliW"/>
    <property type="match status" value="1"/>
</dbReference>
<comment type="subunit">
    <text evidence="4">Interacts with translational regulator CsrA and flagellin(s).</text>
</comment>
<keyword evidence="5" id="KW-0282">Flagellum</keyword>
<evidence type="ECO:0000313" key="5">
    <source>
        <dbReference type="EMBL" id="MBM7631278.1"/>
    </source>
</evidence>
<dbReference type="RefSeq" id="WP_204695436.1">
    <property type="nucleotide sequence ID" value="NZ_JAFBEC010000001.1"/>
</dbReference>
<keyword evidence="3 4" id="KW-0810">Translation regulation</keyword>
<reference evidence="5 6" key="1">
    <citation type="submission" date="2021-01" db="EMBL/GenBank/DDBJ databases">
        <title>Genomic Encyclopedia of Type Strains, Phase IV (KMG-IV): sequencing the most valuable type-strain genomes for metagenomic binning, comparative biology and taxonomic classification.</title>
        <authorList>
            <person name="Goeker M."/>
        </authorList>
    </citation>
    <scope>NUCLEOTIDE SEQUENCE [LARGE SCALE GENOMIC DNA]</scope>
    <source>
        <strain evidence="5 6">DSM 25540</strain>
    </source>
</reference>
<protein>
    <recommendedName>
        <fullName evidence="4">Flagellar assembly factor FliW</fullName>
    </recommendedName>
</protein>
<gene>
    <name evidence="4" type="primary">fliW</name>
    <name evidence="5" type="ORF">JOD17_000369</name>
</gene>
<keyword evidence="1 4" id="KW-0963">Cytoplasm</keyword>
<keyword evidence="4" id="KW-0143">Chaperone</keyword>
<organism evidence="5 6">
    <name type="scientific">Geomicrobium sediminis</name>
    <dbReference type="NCBI Taxonomy" id="1347788"/>
    <lineage>
        <taxon>Bacteria</taxon>
        <taxon>Bacillati</taxon>
        <taxon>Bacillota</taxon>
        <taxon>Bacilli</taxon>
        <taxon>Bacillales</taxon>
        <taxon>Geomicrobium</taxon>
    </lineage>
</organism>
<keyword evidence="2 4" id="KW-1005">Bacterial flagellum biogenesis</keyword>
<evidence type="ECO:0000313" key="6">
    <source>
        <dbReference type="Proteomes" id="UP000741863"/>
    </source>
</evidence>
<evidence type="ECO:0000256" key="2">
    <source>
        <dbReference type="ARBA" id="ARBA00022795"/>
    </source>
</evidence>
<dbReference type="PANTHER" id="PTHR39190">
    <property type="entry name" value="FLAGELLAR ASSEMBLY FACTOR FLIW"/>
    <property type="match status" value="1"/>
</dbReference>
<keyword evidence="5" id="KW-0966">Cell projection</keyword>
<dbReference type="HAMAP" id="MF_01185">
    <property type="entry name" value="FliW"/>
    <property type="match status" value="1"/>
</dbReference>
<keyword evidence="5" id="KW-0969">Cilium</keyword>